<dbReference type="AlphaFoldDB" id="A0A919J999"/>
<proteinExistence type="predicted"/>
<dbReference type="EMBL" id="BOMM01000045">
    <property type="protein sequence ID" value="GIE12936.1"/>
    <property type="molecule type" value="Genomic_DNA"/>
</dbReference>
<comment type="caution">
    <text evidence="1">The sequence shown here is derived from an EMBL/GenBank/DDBJ whole genome shotgun (WGS) entry which is preliminary data.</text>
</comment>
<dbReference type="PROSITE" id="PS51318">
    <property type="entry name" value="TAT"/>
    <property type="match status" value="1"/>
</dbReference>
<dbReference type="InterPro" id="IPR006311">
    <property type="entry name" value="TAT_signal"/>
</dbReference>
<keyword evidence="2" id="KW-1185">Reference proteome</keyword>
<accession>A0A919J999</accession>
<gene>
    <name evidence="1" type="ORF">Afe05nite_47760</name>
</gene>
<name>A0A919J999_9ACTN</name>
<evidence type="ECO:0000313" key="2">
    <source>
        <dbReference type="Proteomes" id="UP000598174"/>
    </source>
</evidence>
<dbReference type="Proteomes" id="UP000598174">
    <property type="component" value="Unassembled WGS sequence"/>
</dbReference>
<sequence>MSDCRADLGERHQHHGETVVIRREVLAAAAAVTVGALLAPSRALAAQGLAAQGLAAQAVPTIVADPELADREFVRWLSVHDPRAAVRSAARSALISSGGAAASTAFLTAGYKSAADRAAQTRARQLDYANRMADTHAVQFYPWVNASAVRAVNGTDAELAEFSSTGYAAALAKDKAKTPYDDGAALVTEADRSFVVRLAVSGQIPAVTSRALRVETDAEVAEFLRYGWFSAAGIDLDSFRGGYVDDEWQRWHDARQMTAAGAWTVLLSRLARQPTLWAERQRFALDRVDAWTRALQLAGSAGTPLLTAATTKGSPVRTQWTSEASDAAEQTVWWSDLIAYAETGGEDLDG</sequence>
<evidence type="ECO:0000313" key="1">
    <source>
        <dbReference type="EMBL" id="GIE12936.1"/>
    </source>
</evidence>
<protein>
    <submittedName>
        <fullName evidence="1">Uncharacterized protein</fullName>
    </submittedName>
</protein>
<organism evidence="1 2">
    <name type="scientific">Paractinoplanes ferrugineus</name>
    <dbReference type="NCBI Taxonomy" id="113564"/>
    <lineage>
        <taxon>Bacteria</taxon>
        <taxon>Bacillati</taxon>
        <taxon>Actinomycetota</taxon>
        <taxon>Actinomycetes</taxon>
        <taxon>Micromonosporales</taxon>
        <taxon>Micromonosporaceae</taxon>
        <taxon>Paractinoplanes</taxon>
    </lineage>
</organism>
<reference evidence="1" key="1">
    <citation type="submission" date="2021-01" db="EMBL/GenBank/DDBJ databases">
        <title>Whole genome shotgun sequence of Actinoplanes ferrugineus NBRC 15555.</title>
        <authorList>
            <person name="Komaki H."/>
            <person name="Tamura T."/>
        </authorList>
    </citation>
    <scope>NUCLEOTIDE SEQUENCE</scope>
    <source>
        <strain evidence="1">NBRC 15555</strain>
    </source>
</reference>